<accession>A0A364KSE3</accession>
<reference evidence="2 3" key="1">
    <citation type="journal article" date="2017" name="Biotechnol. Biofuels">
        <title>Differential beta-glucosidase expression as a function of carbon source availability in Talaromyces amestolkiae: a genomic and proteomic approach.</title>
        <authorList>
            <person name="de Eugenio L.I."/>
            <person name="Mendez-Liter J.A."/>
            <person name="Nieto-Dominguez M."/>
            <person name="Alonso L."/>
            <person name="Gil-Munoz J."/>
            <person name="Barriuso J."/>
            <person name="Prieto A."/>
            <person name="Martinez M.J."/>
        </authorList>
    </citation>
    <scope>NUCLEOTIDE SEQUENCE [LARGE SCALE GENOMIC DNA]</scope>
    <source>
        <strain evidence="2 3">CIB</strain>
    </source>
</reference>
<dbReference type="PANTHER" id="PTHR36681:SF3">
    <property type="entry name" value="NUCLEAR GTPASE, GERMINAL CENTER-ASSOCIATED, TANDEM DUPLICATE 3"/>
    <property type="match status" value="1"/>
</dbReference>
<dbReference type="PANTHER" id="PTHR36681">
    <property type="entry name" value="NUCLEAR GTPASE, GERMINAL CENTER-ASSOCIATED, TANDEM DUPLICATE 3"/>
    <property type="match status" value="1"/>
</dbReference>
<dbReference type="GeneID" id="63791698"/>
<dbReference type="InterPro" id="IPR056024">
    <property type="entry name" value="DUF7605"/>
</dbReference>
<feature type="domain" description="DUF7605" evidence="1">
    <location>
        <begin position="478"/>
        <end position="663"/>
    </location>
</feature>
<dbReference type="Pfam" id="PF24564">
    <property type="entry name" value="DUF7605"/>
    <property type="match status" value="1"/>
</dbReference>
<comment type="caution">
    <text evidence="2">The sequence shown here is derived from an EMBL/GenBank/DDBJ whole genome shotgun (WGS) entry which is preliminary data.</text>
</comment>
<dbReference type="RefSeq" id="XP_040730986.1">
    <property type="nucleotide sequence ID" value="XM_040874632.1"/>
</dbReference>
<evidence type="ECO:0000313" key="3">
    <source>
        <dbReference type="Proteomes" id="UP000249363"/>
    </source>
</evidence>
<evidence type="ECO:0000313" key="2">
    <source>
        <dbReference type="EMBL" id="RAO66469.1"/>
    </source>
</evidence>
<dbReference type="AlphaFoldDB" id="A0A364KSE3"/>
<dbReference type="SUPFAM" id="SSF52540">
    <property type="entry name" value="P-loop containing nucleoside triphosphate hydrolases"/>
    <property type="match status" value="1"/>
</dbReference>
<evidence type="ECO:0000259" key="1">
    <source>
        <dbReference type="Pfam" id="PF24564"/>
    </source>
</evidence>
<proteinExistence type="predicted"/>
<dbReference type="InterPro" id="IPR027417">
    <property type="entry name" value="P-loop_NTPase"/>
</dbReference>
<protein>
    <recommendedName>
        <fullName evidence="1">DUF7605 domain-containing protein</fullName>
    </recommendedName>
</protein>
<dbReference type="Proteomes" id="UP000249363">
    <property type="component" value="Unassembled WGS sequence"/>
</dbReference>
<name>A0A364KSE3_TALAM</name>
<gene>
    <name evidence="2" type="ORF">BHQ10_002481</name>
</gene>
<dbReference type="OrthoDB" id="4222934at2759"/>
<dbReference type="EMBL" id="MIKG01000003">
    <property type="protein sequence ID" value="RAO66469.1"/>
    <property type="molecule type" value="Genomic_DNA"/>
</dbReference>
<dbReference type="Gene3D" id="3.40.50.300">
    <property type="entry name" value="P-loop containing nucleotide triphosphate hydrolases"/>
    <property type="match status" value="1"/>
</dbReference>
<sequence length="755" mass="86308">MDFARASNSGAACTCVVTEYHFHDRNDYSIEVDYFSLQELRTQFEQLLSSLRDYESTTASALAAMAAEDRENLKRKADLATSTFRASFRERLDNNTAVLDVMVFDEAIDTMMTWVLQVLPELGTGESVILSRESFEDINQCSNRLKSLTSEMEERDQACLWPFIRKLKVYMKAYILSRGLILADLPGLRDLNSARQNVTERYVRQCHQIFAVARIGRATTDTGVKEVFELARRAAMSNVGVICTQSDDIRPNEAREDWPSERTRITKLEKDIVDQRHVIAALDEDIREFTEEFLISTEDAQELLEIQQHRDRAKKLLEKFEFELSHHIITFRNRKVSSQLKNIYRSYPGGDHLQTFCISNTMYSKERDKPAQKALPFLTLSGIIELRRYCIGIVAESHLRATTEYIKDEIPALLGSIELWIQAGSGDVNAERKEQILDMVSVIQRELDGLTSPVSQINNVSRILISKFDEQLRGYMRQRAQQWSASAGQASMLWDSFHHSSYAAFCRKYGDHTTGKVGHRCWNEEAIRSMRSDMLGLWETFDTDIDTFLNQISMSIEEVFRNGIRATGGIANSDRCLQDRLNPLIATLHHRETLLLGSVETVIEDFQIKLSSVQTDAFSPIRTSIVGQRMEGIYDAANKENGTGSDRRKKNIIESGFSSSSLFVDHRRLFKEKFLAISETLQQELKDAVTHQLSFIAADLDTLRSENVVLESERNPEYRAHLTTELTRARENMEPVRSAMDNLLNLAREEVVMEG</sequence>
<organism evidence="2 3">
    <name type="scientific">Talaromyces amestolkiae</name>
    <dbReference type="NCBI Taxonomy" id="1196081"/>
    <lineage>
        <taxon>Eukaryota</taxon>
        <taxon>Fungi</taxon>
        <taxon>Dikarya</taxon>
        <taxon>Ascomycota</taxon>
        <taxon>Pezizomycotina</taxon>
        <taxon>Eurotiomycetes</taxon>
        <taxon>Eurotiomycetidae</taxon>
        <taxon>Eurotiales</taxon>
        <taxon>Trichocomaceae</taxon>
        <taxon>Talaromyces</taxon>
        <taxon>Talaromyces sect. Talaromyces</taxon>
    </lineage>
</organism>
<keyword evidence="3" id="KW-1185">Reference proteome</keyword>
<dbReference type="STRING" id="1196081.A0A364KSE3"/>